<evidence type="ECO:0000313" key="4">
    <source>
        <dbReference type="EMBL" id="CAG5114277.1"/>
    </source>
</evidence>
<gene>
    <name evidence="4" type="ORF">OKIOD_LOCUS17104</name>
</gene>
<dbReference type="SUPFAM" id="SSF51735">
    <property type="entry name" value="NAD(P)-binding Rossmann-fold domains"/>
    <property type="match status" value="1"/>
</dbReference>
<organism evidence="4 5">
    <name type="scientific">Oikopleura dioica</name>
    <name type="common">Tunicate</name>
    <dbReference type="NCBI Taxonomy" id="34765"/>
    <lineage>
        <taxon>Eukaryota</taxon>
        <taxon>Metazoa</taxon>
        <taxon>Chordata</taxon>
        <taxon>Tunicata</taxon>
        <taxon>Appendicularia</taxon>
        <taxon>Copelata</taxon>
        <taxon>Oikopleuridae</taxon>
        <taxon>Oikopleura</taxon>
    </lineage>
</organism>
<protein>
    <submittedName>
        <fullName evidence="4">Oidioi.mRNA.OKI2018_I69.chr2.g8339.t1.cds</fullName>
    </submittedName>
</protein>
<feature type="compositionally biased region" description="Basic and acidic residues" evidence="2">
    <location>
        <begin position="255"/>
        <end position="267"/>
    </location>
</feature>
<dbReference type="InterPro" id="IPR050463">
    <property type="entry name" value="Gfo/Idh/MocA_oxidrdct_glycsds"/>
</dbReference>
<dbReference type="EMBL" id="OU015567">
    <property type="protein sequence ID" value="CAG5114277.1"/>
    <property type="molecule type" value="Genomic_DNA"/>
</dbReference>
<feature type="domain" description="Gfo/Idh/MocA-like oxidoreductase N-terminal" evidence="3">
    <location>
        <begin position="5"/>
        <end position="111"/>
    </location>
</feature>
<dbReference type="Gene3D" id="3.40.50.720">
    <property type="entry name" value="NAD(P)-binding Rossmann-like Domain"/>
    <property type="match status" value="1"/>
</dbReference>
<dbReference type="PANTHER" id="PTHR43818:SF11">
    <property type="entry name" value="BCDNA.GH03377"/>
    <property type="match status" value="1"/>
</dbReference>
<evidence type="ECO:0000313" key="5">
    <source>
        <dbReference type="Proteomes" id="UP001158576"/>
    </source>
</evidence>
<dbReference type="PANTHER" id="PTHR43818">
    <property type="entry name" value="BCDNA.GH03377"/>
    <property type="match status" value="1"/>
</dbReference>
<evidence type="ECO:0000259" key="3">
    <source>
        <dbReference type="Pfam" id="PF01408"/>
    </source>
</evidence>
<dbReference type="Proteomes" id="UP001158576">
    <property type="component" value="Chromosome 2"/>
</dbReference>
<dbReference type="InterPro" id="IPR036291">
    <property type="entry name" value="NAD(P)-bd_dom_sf"/>
</dbReference>
<keyword evidence="1" id="KW-0560">Oxidoreductase</keyword>
<dbReference type="Pfam" id="PF01408">
    <property type="entry name" value="GFO_IDH_MocA"/>
    <property type="match status" value="1"/>
</dbReference>
<accession>A0ABN7TFB9</accession>
<sequence>MALPGVGVFPGENPEFIVQHLRKAGFPVKAVWAQTEKQAIEVKKKLNLPYVTTSIRELVLHTEVDLVIIDSPPPTHQQICANALGIGKHVLCTLPGGLNMRDTRKMFDAASYYPQLLAAALNPVRFIEQIVKLRNFIKSSAGQVYMVEAKMKSKAQSKEHWKTDHRMAMLGWKITKNREQSLFTHSEGTIFLLEIEIVLLDSSLNITSTPGYLLESMHPRTESVIEIRPASQMCDESAEDHADHTNESENADSVSPEKDVKNNKTEETSGEADEEVKKTFAESGAQTIAIETQDAAAETSNGNIQLLSDRESLVKMGLPKLLEAVKERDEGILVNASEKEILRYLSSPRKDSFLTGGMDSRSWNETAINDSPIGKFSDILYVQGVLDALRRSDKSGEVEGVEMGDELKLEQLHFQAEFGTYVETVDHLQI</sequence>
<keyword evidence="5" id="KW-1185">Reference proteome</keyword>
<proteinExistence type="predicted"/>
<evidence type="ECO:0000256" key="1">
    <source>
        <dbReference type="ARBA" id="ARBA00023002"/>
    </source>
</evidence>
<name>A0ABN7TFB9_OIKDI</name>
<dbReference type="InterPro" id="IPR000683">
    <property type="entry name" value="Gfo/Idh/MocA-like_OxRdtase_N"/>
</dbReference>
<feature type="region of interest" description="Disordered" evidence="2">
    <location>
        <begin position="232"/>
        <end position="276"/>
    </location>
</feature>
<evidence type="ECO:0000256" key="2">
    <source>
        <dbReference type="SAM" id="MobiDB-lite"/>
    </source>
</evidence>
<reference evidence="4 5" key="1">
    <citation type="submission" date="2021-04" db="EMBL/GenBank/DDBJ databases">
        <authorList>
            <person name="Bliznina A."/>
        </authorList>
    </citation>
    <scope>NUCLEOTIDE SEQUENCE [LARGE SCALE GENOMIC DNA]</scope>
</reference>